<keyword evidence="4" id="KW-1185">Reference proteome</keyword>
<proteinExistence type="inferred from homology"/>
<dbReference type="PANTHER" id="PTHR43157:SF32">
    <property type="entry name" value="RETINOL DEHYDROGENASE 12"/>
    <property type="match status" value="1"/>
</dbReference>
<keyword evidence="2" id="KW-0560">Oxidoreductase</keyword>
<dbReference type="Gene3D" id="3.40.50.720">
    <property type="entry name" value="NAD(P)-binding Rossmann-like Domain"/>
    <property type="match status" value="1"/>
</dbReference>
<comment type="similarity">
    <text evidence="1">Belongs to the short-chain dehydrogenases/reductases (SDR) family.</text>
</comment>
<dbReference type="InterPro" id="IPR036291">
    <property type="entry name" value="NAD(P)-bd_dom_sf"/>
</dbReference>
<protein>
    <submittedName>
        <fullName evidence="3">(raccoon dog) hypothetical protein</fullName>
    </submittedName>
</protein>
<dbReference type="PANTHER" id="PTHR43157">
    <property type="entry name" value="PHOSPHATIDYLINOSITOL-GLYCAN BIOSYNTHESIS CLASS F PROTEIN-RELATED"/>
    <property type="match status" value="1"/>
</dbReference>
<dbReference type="EMBL" id="CAJHUB010000754">
    <property type="protein sequence ID" value="CAD7682051.1"/>
    <property type="molecule type" value="Genomic_DNA"/>
</dbReference>
<dbReference type="AlphaFoldDB" id="A0A811YZS6"/>
<evidence type="ECO:0000313" key="4">
    <source>
        <dbReference type="Proteomes" id="UP000645828"/>
    </source>
</evidence>
<evidence type="ECO:0000256" key="1">
    <source>
        <dbReference type="ARBA" id="ARBA00006484"/>
    </source>
</evidence>
<comment type="caution">
    <text evidence="3">The sequence shown here is derived from an EMBL/GenBank/DDBJ whole genome shotgun (WGS) entry which is preliminary data.</text>
</comment>
<organism evidence="3 4">
    <name type="scientific">Nyctereutes procyonoides</name>
    <name type="common">Raccoon dog</name>
    <name type="synonym">Canis procyonoides</name>
    <dbReference type="NCBI Taxonomy" id="34880"/>
    <lineage>
        <taxon>Eukaryota</taxon>
        <taxon>Metazoa</taxon>
        <taxon>Chordata</taxon>
        <taxon>Craniata</taxon>
        <taxon>Vertebrata</taxon>
        <taxon>Euteleostomi</taxon>
        <taxon>Mammalia</taxon>
        <taxon>Eutheria</taxon>
        <taxon>Laurasiatheria</taxon>
        <taxon>Carnivora</taxon>
        <taxon>Caniformia</taxon>
        <taxon>Canidae</taxon>
        <taxon>Nyctereutes</taxon>
    </lineage>
</organism>
<dbReference type="SUPFAM" id="SSF51735">
    <property type="entry name" value="NAD(P)-binding Rossmann-fold domains"/>
    <property type="match status" value="1"/>
</dbReference>
<evidence type="ECO:0000313" key="3">
    <source>
        <dbReference type="EMBL" id="CAD7682051.1"/>
    </source>
</evidence>
<dbReference type="GO" id="GO:0016491">
    <property type="term" value="F:oxidoreductase activity"/>
    <property type="evidence" value="ECO:0007669"/>
    <property type="project" value="UniProtKB-KW"/>
</dbReference>
<evidence type="ECO:0000256" key="2">
    <source>
        <dbReference type="ARBA" id="ARBA00023002"/>
    </source>
</evidence>
<dbReference type="Proteomes" id="UP000645828">
    <property type="component" value="Unassembled WGS sequence"/>
</dbReference>
<gene>
    <name evidence="3" type="ORF">NYPRO_LOCUS14843</name>
</gene>
<accession>A0A811YZS6</accession>
<reference evidence="3" key="1">
    <citation type="submission" date="2020-12" db="EMBL/GenBank/DDBJ databases">
        <authorList>
            <consortium name="Molecular Ecology Group"/>
        </authorList>
    </citation>
    <scope>NUCLEOTIDE SEQUENCE</scope>
    <source>
        <strain evidence="3">TBG_1078</strain>
    </source>
</reference>
<name>A0A811YZS6_NYCPR</name>
<sequence>MLVILGQLTSFLSFLYIILPRKIVVITRANIGISKETAREVGSREAQKKQLHILINNAGMVMYPYSKTAGDFETHLRVNHLPPKKSVPSQVMSLSSVSHHTGKIHFHNPQGEKHYSWGFCSLPQPSGQCVFNWELAKRLQDIGTRLYCALAESLVPLCGKYFAPVECCCELLKIHWE</sequence>